<keyword evidence="3 7" id="KW-1003">Cell membrane</keyword>
<feature type="region of interest" description="Disordered" evidence="8">
    <location>
        <begin position="117"/>
        <end position="138"/>
    </location>
</feature>
<evidence type="ECO:0000256" key="3">
    <source>
        <dbReference type="ARBA" id="ARBA00022475"/>
    </source>
</evidence>
<feature type="chain" id="PRO_5042967929" description="Sodium/potassium-transporting ATPase subunit beta-1-interacting protein" evidence="9">
    <location>
        <begin position="22"/>
        <end position="208"/>
    </location>
</feature>
<dbReference type="EMBL" id="JAUZQC010000011">
    <property type="protein sequence ID" value="KAK5864196.1"/>
    <property type="molecule type" value="Genomic_DNA"/>
</dbReference>
<accession>A0AAN7XH23</accession>
<gene>
    <name evidence="10" type="ORF">PBY51_001156</name>
</gene>
<organism evidence="10 11">
    <name type="scientific">Eleginops maclovinus</name>
    <name type="common">Patagonian blennie</name>
    <name type="synonym">Eleginus maclovinus</name>
    <dbReference type="NCBI Taxonomy" id="56733"/>
    <lineage>
        <taxon>Eukaryota</taxon>
        <taxon>Metazoa</taxon>
        <taxon>Chordata</taxon>
        <taxon>Craniata</taxon>
        <taxon>Vertebrata</taxon>
        <taxon>Euteleostomi</taxon>
        <taxon>Actinopterygii</taxon>
        <taxon>Neopterygii</taxon>
        <taxon>Teleostei</taxon>
        <taxon>Neoteleostei</taxon>
        <taxon>Acanthomorphata</taxon>
        <taxon>Eupercaria</taxon>
        <taxon>Perciformes</taxon>
        <taxon>Notothenioidei</taxon>
        <taxon>Eleginopidae</taxon>
        <taxon>Eleginops</taxon>
    </lineage>
</organism>
<dbReference type="PANTHER" id="PTHR13084">
    <property type="entry name" value="T-CELL LYMPHOMA BREAKPOINT-ASSOCIATED TARGET 1-RELATED"/>
    <property type="match status" value="1"/>
</dbReference>
<sequence>MGCCSARCMLILLCCLQLVSAVERQLFDLLGFQWAPILINFLQILAVTLGLFGAAQYRQRFVVMYLLWLLLWGGWNVFVSCLYLQVGGLSEDSDLLSLGVSSHRSWWKDHGPGCEAGDPPSAGWQKTPNFHQNQQEQKDQQDPELSTVLSCWLQHQNIEVLHCVLQLVLTLPGFVYGCYVASKLSDDEDNLQFIGDFPHPSKPSQLFF</sequence>
<keyword evidence="4 7" id="KW-0812">Transmembrane</keyword>
<comment type="subcellular location">
    <subcellularLocation>
        <location evidence="1 7">Cell membrane</location>
        <topology evidence="1 7">Multi-pass membrane protein</topology>
    </subcellularLocation>
</comment>
<proteinExistence type="inferred from homology"/>
<dbReference type="Pfam" id="PF05640">
    <property type="entry name" value="NKAIN"/>
    <property type="match status" value="1"/>
</dbReference>
<protein>
    <recommendedName>
        <fullName evidence="7">Sodium/potassium-transporting ATPase subunit beta-1-interacting protein</fullName>
        <shortName evidence="7">Na(+)/K(+)-transporting ATPase subunit beta-1-interacting protein</shortName>
    </recommendedName>
</protein>
<evidence type="ECO:0000256" key="9">
    <source>
        <dbReference type="SAM" id="SignalP"/>
    </source>
</evidence>
<reference evidence="10 11" key="2">
    <citation type="journal article" date="2023" name="Mol. Biol. Evol.">
        <title>Genomics of Secondarily Temperate Adaptation in the Only Non-Antarctic Icefish.</title>
        <authorList>
            <person name="Rivera-Colon A.G."/>
            <person name="Rayamajhi N."/>
            <person name="Minhas B.F."/>
            <person name="Madrigal G."/>
            <person name="Bilyk K.T."/>
            <person name="Yoon V."/>
            <person name="Hune M."/>
            <person name="Gregory S."/>
            <person name="Cheng C.H.C."/>
            <person name="Catchen J.M."/>
        </authorList>
    </citation>
    <scope>NUCLEOTIDE SEQUENCE [LARGE SCALE GENOMIC DNA]</scope>
    <source>
        <strain evidence="10">JMC-PN-2008</strain>
    </source>
</reference>
<comment type="caution">
    <text evidence="7">Lacks conserved residue(s) required for the propagation of feature annotation.</text>
</comment>
<evidence type="ECO:0000256" key="6">
    <source>
        <dbReference type="ARBA" id="ARBA00023136"/>
    </source>
</evidence>
<comment type="similarity">
    <text evidence="2 7">Belongs to the NKAIN family.</text>
</comment>
<feature type="transmembrane region" description="Helical" evidence="7">
    <location>
        <begin position="62"/>
        <end position="86"/>
    </location>
</feature>
<dbReference type="InterPro" id="IPR008516">
    <property type="entry name" value="Na/K-Atpase_Interacting"/>
</dbReference>
<dbReference type="AlphaFoldDB" id="A0AAN7XH23"/>
<evidence type="ECO:0000256" key="7">
    <source>
        <dbReference type="RuleBase" id="RU368041"/>
    </source>
</evidence>
<feature type="transmembrane region" description="Helical" evidence="7">
    <location>
        <begin position="37"/>
        <end position="55"/>
    </location>
</feature>
<keyword evidence="6 7" id="KW-0472">Membrane</keyword>
<evidence type="ECO:0000256" key="8">
    <source>
        <dbReference type="SAM" id="MobiDB-lite"/>
    </source>
</evidence>
<evidence type="ECO:0000313" key="10">
    <source>
        <dbReference type="EMBL" id="KAK5864196.1"/>
    </source>
</evidence>
<dbReference type="Proteomes" id="UP001346869">
    <property type="component" value="Unassembled WGS sequence"/>
</dbReference>
<evidence type="ECO:0000256" key="4">
    <source>
        <dbReference type="ARBA" id="ARBA00022692"/>
    </source>
</evidence>
<evidence type="ECO:0000256" key="2">
    <source>
        <dbReference type="ARBA" id="ARBA00006364"/>
    </source>
</evidence>
<dbReference type="PANTHER" id="PTHR13084:SF7">
    <property type="entry name" value="SODIUM_POTASSIUM-TRANSPORTING ATPASE SUBUNIT BETA-1-INTERACTING PROTEIN"/>
    <property type="match status" value="1"/>
</dbReference>
<evidence type="ECO:0000256" key="1">
    <source>
        <dbReference type="ARBA" id="ARBA00004651"/>
    </source>
</evidence>
<name>A0AAN7XH23_ELEMC</name>
<evidence type="ECO:0000313" key="11">
    <source>
        <dbReference type="Proteomes" id="UP001346869"/>
    </source>
</evidence>
<keyword evidence="5 7" id="KW-1133">Transmembrane helix</keyword>
<dbReference type="GO" id="GO:0005886">
    <property type="term" value="C:plasma membrane"/>
    <property type="evidence" value="ECO:0007669"/>
    <property type="project" value="UniProtKB-SubCell"/>
</dbReference>
<feature type="signal peptide" evidence="9">
    <location>
        <begin position="1"/>
        <end position="21"/>
    </location>
</feature>
<reference evidence="10 11" key="1">
    <citation type="journal article" date="2023" name="Genes (Basel)">
        <title>Chromosome-Level Genome Assembly and Circadian Gene Repertoire of the Patagonia Blennie Eleginops maclovinus-The Closest Ancestral Proxy of Antarctic Cryonotothenioids.</title>
        <authorList>
            <person name="Cheng C.C."/>
            <person name="Rivera-Colon A.G."/>
            <person name="Minhas B.F."/>
            <person name="Wilson L."/>
            <person name="Rayamajhi N."/>
            <person name="Vargas-Chacoff L."/>
            <person name="Catchen J.M."/>
        </authorList>
    </citation>
    <scope>NUCLEOTIDE SEQUENCE [LARGE SCALE GENOMIC DNA]</scope>
    <source>
        <strain evidence="10">JMC-PN-2008</strain>
    </source>
</reference>
<keyword evidence="11" id="KW-1185">Reference proteome</keyword>
<keyword evidence="9" id="KW-0732">Signal</keyword>
<evidence type="ECO:0000256" key="5">
    <source>
        <dbReference type="ARBA" id="ARBA00022989"/>
    </source>
</evidence>
<dbReference type="GO" id="GO:0002028">
    <property type="term" value="P:regulation of sodium ion transport"/>
    <property type="evidence" value="ECO:0007669"/>
    <property type="project" value="UniProtKB-UniRule"/>
</dbReference>
<comment type="caution">
    <text evidence="10">The sequence shown here is derived from an EMBL/GenBank/DDBJ whole genome shotgun (WGS) entry which is preliminary data.</text>
</comment>